<comment type="caution">
    <text evidence="1">The sequence shown here is derived from an EMBL/GenBank/DDBJ whole genome shotgun (WGS) entry which is preliminary data.</text>
</comment>
<protein>
    <submittedName>
        <fullName evidence="1">Ribonuclease H2 subunit B-like</fullName>
    </submittedName>
</protein>
<accession>A0ACC1YDG5</accession>
<organism evidence="1 2">
    <name type="scientific">Melia azedarach</name>
    <name type="common">Chinaberry tree</name>
    <dbReference type="NCBI Taxonomy" id="155640"/>
    <lineage>
        <taxon>Eukaryota</taxon>
        <taxon>Viridiplantae</taxon>
        <taxon>Streptophyta</taxon>
        <taxon>Embryophyta</taxon>
        <taxon>Tracheophyta</taxon>
        <taxon>Spermatophyta</taxon>
        <taxon>Magnoliopsida</taxon>
        <taxon>eudicotyledons</taxon>
        <taxon>Gunneridae</taxon>
        <taxon>Pentapetalae</taxon>
        <taxon>rosids</taxon>
        <taxon>malvids</taxon>
        <taxon>Sapindales</taxon>
        <taxon>Meliaceae</taxon>
        <taxon>Melia</taxon>
    </lineage>
</organism>
<sequence length="290" mass="33114">MMDICYHFAIQKQATSNKMTSSIKVIHPNRPSTPCGVFSLRQHFATSLIGHETCYLFVNGVLQELNWLKQSYRSWFLWNYISEDGCIYAATTIDPVFLFLPIFEEARLKKADCPGKFRSLDEIIFIDGYPGYQHLLPLAENCMQVVCEIKEIGSSKYFRLDDTKVLAWLYCKVSKLKQTLPLLDKNYAAQDEKDALTSTVSILGEYVKDEPWLSLLCDNLNLNLPNEKAPKVEVFPCAMESNVGSSTSLQEKSRSDKKSNRTGKQAKKVKLETESQNIKEMFCRASRSRS</sequence>
<dbReference type="EMBL" id="CM051397">
    <property type="protein sequence ID" value="KAJ4721822.1"/>
    <property type="molecule type" value="Genomic_DNA"/>
</dbReference>
<evidence type="ECO:0000313" key="1">
    <source>
        <dbReference type="EMBL" id="KAJ4721822.1"/>
    </source>
</evidence>
<proteinExistence type="predicted"/>
<reference evidence="1 2" key="1">
    <citation type="journal article" date="2023" name="Science">
        <title>Complex scaffold remodeling in plant triterpene biosynthesis.</title>
        <authorList>
            <person name="De La Pena R."/>
            <person name="Hodgson H."/>
            <person name="Liu J.C."/>
            <person name="Stephenson M.J."/>
            <person name="Martin A.C."/>
            <person name="Owen C."/>
            <person name="Harkess A."/>
            <person name="Leebens-Mack J."/>
            <person name="Jimenez L.E."/>
            <person name="Osbourn A."/>
            <person name="Sattely E.S."/>
        </authorList>
    </citation>
    <scope>NUCLEOTIDE SEQUENCE [LARGE SCALE GENOMIC DNA]</scope>
    <source>
        <strain evidence="2">cv. JPN11</strain>
        <tissue evidence="1">Leaf</tissue>
    </source>
</reference>
<keyword evidence="2" id="KW-1185">Reference proteome</keyword>
<gene>
    <name evidence="1" type="ORF">OWV82_009464</name>
</gene>
<dbReference type="Proteomes" id="UP001164539">
    <property type="component" value="Chromosome 4"/>
</dbReference>
<evidence type="ECO:0000313" key="2">
    <source>
        <dbReference type="Proteomes" id="UP001164539"/>
    </source>
</evidence>
<name>A0ACC1YDG5_MELAZ</name>